<keyword evidence="13 18" id="KW-0418">Kinase</keyword>
<evidence type="ECO:0000256" key="3">
    <source>
        <dbReference type="ARBA" id="ARBA00001522"/>
    </source>
</evidence>
<comment type="catalytic activity">
    <reaction evidence="3">
        <text>adenosylcob(III)inamide + GTP = adenosylcob(III)inamide phosphate + GDP + H(+)</text>
        <dbReference type="Rhea" id="RHEA:15765"/>
        <dbReference type="ChEBI" id="CHEBI:2480"/>
        <dbReference type="ChEBI" id="CHEBI:15378"/>
        <dbReference type="ChEBI" id="CHEBI:37565"/>
        <dbReference type="ChEBI" id="CHEBI:58189"/>
        <dbReference type="ChEBI" id="CHEBI:58502"/>
        <dbReference type="EC" id="2.7.1.156"/>
    </reaction>
</comment>
<dbReference type="PANTHER" id="PTHR34848">
    <property type="match status" value="1"/>
</dbReference>
<dbReference type="SUPFAM" id="SSF52540">
    <property type="entry name" value="P-loop containing nucleoside triphosphate hydrolases"/>
    <property type="match status" value="1"/>
</dbReference>
<keyword evidence="15" id="KW-0342">GTP-binding</keyword>
<evidence type="ECO:0000256" key="15">
    <source>
        <dbReference type="ARBA" id="ARBA00023134"/>
    </source>
</evidence>
<evidence type="ECO:0000256" key="11">
    <source>
        <dbReference type="ARBA" id="ARBA00022679"/>
    </source>
</evidence>
<evidence type="ECO:0000313" key="19">
    <source>
        <dbReference type="Proteomes" id="UP001595387"/>
    </source>
</evidence>
<comment type="function">
    <text evidence="4">Catalyzes ATP-dependent phosphorylation of adenosylcobinamide and addition of GMP to adenosylcobinamide phosphate.</text>
</comment>
<comment type="catalytic activity">
    <reaction evidence="2">
        <text>adenosylcob(III)inamide phosphate + GTP + H(+) = adenosylcob(III)inamide-GDP + diphosphate</text>
        <dbReference type="Rhea" id="RHEA:22712"/>
        <dbReference type="ChEBI" id="CHEBI:15378"/>
        <dbReference type="ChEBI" id="CHEBI:33019"/>
        <dbReference type="ChEBI" id="CHEBI:37565"/>
        <dbReference type="ChEBI" id="CHEBI:58502"/>
        <dbReference type="ChEBI" id="CHEBI:60487"/>
        <dbReference type="EC" id="2.7.7.62"/>
    </reaction>
</comment>
<keyword evidence="11" id="KW-0808">Transferase</keyword>
<keyword evidence="10" id="KW-0169">Cobalamin biosynthesis</keyword>
<evidence type="ECO:0000256" key="16">
    <source>
        <dbReference type="ARBA" id="ARBA00029570"/>
    </source>
</evidence>
<keyword evidence="18" id="KW-0548">Nucleotidyltransferase</keyword>
<accession>A0ABV7A824</accession>
<evidence type="ECO:0000256" key="17">
    <source>
        <dbReference type="ARBA" id="ARBA00030571"/>
    </source>
</evidence>
<comment type="pathway">
    <text evidence="6">Cofactor biosynthesis; adenosylcobalamin biosynthesis; adenosylcobalamin from cob(II)yrinate a,c-diamide: step 5/7.</text>
</comment>
<dbReference type="RefSeq" id="WP_390306987.1">
    <property type="nucleotide sequence ID" value="NZ_JBHRRZ010000032.1"/>
</dbReference>
<dbReference type="InterPro" id="IPR027417">
    <property type="entry name" value="P-loop_NTPase"/>
</dbReference>
<evidence type="ECO:0000256" key="2">
    <source>
        <dbReference type="ARBA" id="ARBA00000711"/>
    </source>
</evidence>
<evidence type="ECO:0000256" key="13">
    <source>
        <dbReference type="ARBA" id="ARBA00022777"/>
    </source>
</evidence>
<dbReference type="Proteomes" id="UP001595387">
    <property type="component" value="Unassembled WGS sequence"/>
</dbReference>
<evidence type="ECO:0000256" key="6">
    <source>
        <dbReference type="ARBA" id="ARBA00005159"/>
    </source>
</evidence>
<comment type="similarity">
    <text evidence="7">Belongs to the CobU/CobP family.</text>
</comment>
<dbReference type="EC" id="2.7.7.62" evidence="9"/>
<name>A0ABV7A824_9BACI</name>
<proteinExistence type="inferred from homology"/>
<comment type="pathway">
    <text evidence="5">Cofactor biosynthesis; adenosylcobalamin biosynthesis; adenosylcobalamin from cob(II)yrinate a,c-diamide: step 6/7.</text>
</comment>
<dbReference type="GO" id="GO:0016779">
    <property type="term" value="F:nucleotidyltransferase activity"/>
    <property type="evidence" value="ECO:0007669"/>
    <property type="project" value="UniProtKB-KW"/>
</dbReference>
<evidence type="ECO:0000256" key="1">
    <source>
        <dbReference type="ARBA" id="ARBA00000312"/>
    </source>
</evidence>
<dbReference type="PANTHER" id="PTHR34848:SF1">
    <property type="entry name" value="BIFUNCTIONAL ADENOSYLCOBALAMIN BIOSYNTHESIS PROTEIN COBU"/>
    <property type="match status" value="1"/>
</dbReference>
<evidence type="ECO:0000256" key="5">
    <source>
        <dbReference type="ARBA" id="ARBA00004692"/>
    </source>
</evidence>
<keyword evidence="14" id="KW-0067">ATP-binding</keyword>
<organism evidence="18 19">
    <name type="scientific">Virgibacillus sediminis</name>
    <dbReference type="NCBI Taxonomy" id="202260"/>
    <lineage>
        <taxon>Bacteria</taxon>
        <taxon>Bacillati</taxon>
        <taxon>Bacillota</taxon>
        <taxon>Bacilli</taxon>
        <taxon>Bacillales</taxon>
        <taxon>Bacillaceae</taxon>
        <taxon>Virgibacillus</taxon>
    </lineage>
</organism>
<keyword evidence="12" id="KW-0547">Nucleotide-binding</keyword>
<dbReference type="EMBL" id="JBHRRZ010000032">
    <property type="protein sequence ID" value="MFC2949165.1"/>
    <property type="molecule type" value="Genomic_DNA"/>
</dbReference>
<evidence type="ECO:0000256" key="4">
    <source>
        <dbReference type="ARBA" id="ARBA00003889"/>
    </source>
</evidence>
<evidence type="ECO:0000256" key="12">
    <source>
        <dbReference type="ARBA" id="ARBA00022741"/>
    </source>
</evidence>
<keyword evidence="19" id="KW-1185">Reference proteome</keyword>
<evidence type="ECO:0000256" key="14">
    <source>
        <dbReference type="ARBA" id="ARBA00022840"/>
    </source>
</evidence>
<dbReference type="Gene3D" id="3.40.50.300">
    <property type="entry name" value="P-loop containing nucleotide triphosphate hydrolases"/>
    <property type="match status" value="1"/>
</dbReference>
<evidence type="ECO:0000256" key="7">
    <source>
        <dbReference type="ARBA" id="ARBA00007490"/>
    </source>
</evidence>
<dbReference type="EC" id="2.7.1.156" evidence="8"/>
<protein>
    <recommendedName>
        <fullName evidence="16">Adenosylcobinamide kinase</fullName>
        <ecNumber evidence="8">2.7.1.156</ecNumber>
        <ecNumber evidence="9">2.7.7.62</ecNumber>
    </recommendedName>
    <alternativeName>
        <fullName evidence="17">Adenosylcobinamide-phosphate guanylyltransferase</fullName>
    </alternativeName>
</protein>
<gene>
    <name evidence="18" type="ORF">ACFODW_12565</name>
</gene>
<reference evidence="19" key="1">
    <citation type="journal article" date="2019" name="Int. J. Syst. Evol. Microbiol.">
        <title>The Global Catalogue of Microorganisms (GCM) 10K type strain sequencing project: providing services to taxonomists for standard genome sequencing and annotation.</title>
        <authorList>
            <consortium name="The Broad Institute Genomics Platform"/>
            <consortium name="The Broad Institute Genome Sequencing Center for Infectious Disease"/>
            <person name="Wu L."/>
            <person name="Ma J."/>
        </authorList>
    </citation>
    <scope>NUCLEOTIDE SEQUENCE [LARGE SCALE GENOMIC DNA]</scope>
    <source>
        <strain evidence="19">KCTC 13193</strain>
    </source>
</reference>
<sequence length="142" mass="16532">MQLFIGGAFSGKRKIVRKQKEQCSWVSAYDGDAVFDWETNWVKGTTLVMEGWEKWIMAELKINVNNDEIRKKFNTLFQNLLKEEQRRNNEAILVMLEVGKGIVPLEKNDRRLRDLAGWIGQDATVMANKVNYVWNGLAKRLK</sequence>
<dbReference type="GO" id="GO:0016301">
    <property type="term" value="F:kinase activity"/>
    <property type="evidence" value="ECO:0007669"/>
    <property type="project" value="UniProtKB-KW"/>
</dbReference>
<evidence type="ECO:0000256" key="10">
    <source>
        <dbReference type="ARBA" id="ARBA00022573"/>
    </source>
</evidence>
<evidence type="ECO:0000256" key="8">
    <source>
        <dbReference type="ARBA" id="ARBA00012016"/>
    </source>
</evidence>
<comment type="catalytic activity">
    <reaction evidence="1">
        <text>adenosylcob(III)inamide + ATP = adenosylcob(III)inamide phosphate + ADP + H(+)</text>
        <dbReference type="Rhea" id="RHEA:15769"/>
        <dbReference type="ChEBI" id="CHEBI:2480"/>
        <dbReference type="ChEBI" id="CHEBI:15378"/>
        <dbReference type="ChEBI" id="CHEBI:30616"/>
        <dbReference type="ChEBI" id="CHEBI:58502"/>
        <dbReference type="ChEBI" id="CHEBI:456216"/>
        <dbReference type="EC" id="2.7.1.156"/>
    </reaction>
</comment>
<comment type="caution">
    <text evidence="18">The sequence shown here is derived from an EMBL/GenBank/DDBJ whole genome shotgun (WGS) entry which is preliminary data.</text>
</comment>
<dbReference type="InterPro" id="IPR003203">
    <property type="entry name" value="CobU/CobP"/>
</dbReference>
<evidence type="ECO:0000313" key="18">
    <source>
        <dbReference type="EMBL" id="MFC2949165.1"/>
    </source>
</evidence>
<dbReference type="Pfam" id="PF02283">
    <property type="entry name" value="CobU"/>
    <property type="match status" value="1"/>
</dbReference>
<evidence type="ECO:0000256" key="9">
    <source>
        <dbReference type="ARBA" id="ARBA00012523"/>
    </source>
</evidence>